<protein>
    <submittedName>
        <fullName evidence="1">Uncharacterized protein</fullName>
    </submittedName>
</protein>
<proteinExistence type="predicted"/>
<sequence length="111" mass="12418">MQGTEGSEVSLDGFWEQETITEGGNPFKDASLRGWKVLARGFKELRVESYEVNIGFLPSGVGLASAGCKAMPEIECDPWREVRVRFIPVSWGSGEEETCVRCGPRENRQEY</sequence>
<evidence type="ECO:0000313" key="2">
    <source>
        <dbReference type="Proteomes" id="UP000297245"/>
    </source>
</evidence>
<gene>
    <name evidence="1" type="ORF">K435DRAFT_796579</name>
</gene>
<keyword evidence="2" id="KW-1185">Reference proteome</keyword>
<evidence type="ECO:0000313" key="1">
    <source>
        <dbReference type="EMBL" id="THU97370.1"/>
    </source>
</evidence>
<organism evidence="1 2">
    <name type="scientific">Dendrothele bispora (strain CBS 962.96)</name>
    <dbReference type="NCBI Taxonomy" id="1314807"/>
    <lineage>
        <taxon>Eukaryota</taxon>
        <taxon>Fungi</taxon>
        <taxon>Dikarya</taxon>
        <taxon>Basidiomycota</taxon>
        <taxon>Agaricomycotina</taxon>
        <taxon>Agaricomycetes</taxon>
        <taxon>Agaricomycetidae</taxon>
        <taxon>Agaricales</taxon>
        <taxon>Agaricales incertae sedis</taxon>
        <taxon>Dendrothele</taxon>
    </lineage>
</organism>
<dbReference type="EMBL" id="ML179157">
    <property type="protein sequence ID" value="THU97370.1"/>
    <property type="molecule type" value="Genomic_DNA"/>
</dbReference>
<accession>A0A4S8M5M8</accession>
<dbReference type="AlphaFoldDB" id="A0A4S8M5M8"/>
<dbReference type="Proteomes" id="UP000297245">
    <property type="component" value="Unassembled WGS sequence"/>
</dbReference>
<name>A0A4S8M5M8_DENBC</name>
<reference evidence="1 2" key="1">
    <citation type="journal article" date="2019" name="Nat. Ecol. Evol.">
        <title>Megaphylogeny resolves global patterns of mushroom evolution.</title>
        <authorList>
            <person name="Varga T."/>
            <person name="Krizsan K."/>
            <person name="Foldi C."/>
            <person name="Dima B."/>
            <person name="Sanchez-Garcia M."/>
            <person name="Sanchez-Ramirez S."/>
            <person name="Szollosi G.J."/>
            <person name="Szarkandi J.G."/>
            <person name="Papp V."/>
            <person name="Albert L."/>
            <person name="Andreopoulos W."/>
            <person name="Angelini C."/>
            <person name="Antonin V."/>
            <person name="Barry K.W."/>
            <person name="Bougher N.L."/>
            <person name="Buchanan P."/>
            <person name="Buyck B."/>
            <person name="Bense V."/>
            <person name="Catcheside P."/>
            <person name="Chovatia M."/>
            <person name="Cooper J."/>
            <person name="Damon W."/>
            <person name="Desjardin D."/>
            <person name="Finy P."/>
            <person name="Geml J."/>
            <person name="Haridas S."/>
            <person name="Hughes K."/>
            <person name="Justo A."/>
            <person name="Karasinski D."/>
            <person name="Kautmanova I."/>
            <person name="Kiss B."/>
            <person name="Kocsube S."/>
            <person name="Kotiranta H."/>
            <person name="LaButti K.M."/>
            <person name="Lechner B.E."/>
            <person name="Liimatainen K."/>
            <person name="Lipzen A."/>
            <person name="Lukacs Z."/>
            <person name="Mihaltcheva S."/>
            <person name="Morgado L.N."/>
            <person name="Niskanen T."/>
            <person name="Noordeloos M.E."/>
            <person name="Ohm R.A."/>
            <person name="Ortiz-Santana B."/>
            <person name="Ovrebo C."/>
            <person name="Racz N."/>
            <person name="Riley R."/>
            <person name="Savchenko A."/>
            <person name="Shiryaev A."/>
            <person name="Soop K."/>
            <person name="Spirin V."/>
            <person name="Szebenyi C."/>
            <person name="Tomsovsky M."/>
            <person name="Tulloss R.E."/>
            <person name="Uehling J."/>
            <person name="Grigoriev I.V."/>
            <person name="Vagvolgyi C."/>
            <person name="Papp T."/>
            <person name="Martin F.M."/>
            <person name="Miettinen O."/>
            <person name="Hibbett D.S."/>
            <person name="Nagy L.G."/>
        </authorList>
    </citation>
    <scope>NUCLEOTIDE SEQUENCE [LARGE SCALE GENOMIC DNA]</scope>
    <source>
        <strain evidence="1 2">CBS 962.96</strain>
    </source>
</reference>